<evidence type="ECO:0000313" key="6">
    <source>
        <dbReference type="Proteomes" id="UP000269883"/>
    </source>
</evidence>
<evidence type="ECO:0000256" key="2">
    <source>
        <dbReference type="PROSITE-ProRule" id="PRU00335"/>
    </source>
</evidence>
<keyword evidence="6" id="KW-1185">Reference proteome</keyword>
<sequence>MSKTKQTGKTKTPPRHNAPDLLTAGLDMLAGISIEQLTIDALCRHLGVTKGSFYHHFKGRRDYQERLLKHWTEQWTERRMRDADNTKNIQQRFLEMVTMAEAVPQGPEISIRAWAQRDPLAREHLEYVDTVRMEYLRSLFEELTGDADRAQHLSQLGYCLYVGTRMVAPPITGLEHAKLFHLMATEVYGLDLPEPE</sequence>
<keyword evidence="1 2" id="KW-0238">DNA-binding</keyword>
<dbReference type="InterPro" id="IPR001647">
    <property type="entry name" value="HTH_TetR"/>
</dbReference>
<dbReference type="KEGG" id="dfl:DFE_1259"/>
<proteinExistence type="predicted"/>
<gene>
    <name evidence="5" type="ORF">DFE_1259</name>
</gene>
<feature type="region of interest" description="Disordered" evidence="3">
    <location>
        <begin position="1"/>
        <end position="20"/>
    </location>
</feature>
<dbReference type="AlphaFoldDB" id="A0A2Z6AXQ4"/>
<dbReference type="Gene3D" id="1.10.357.10">
    <property type="entry name" value="Tetracycline Repressor, domain 2"/>
    <property type="match status" value="1"/>
</dbReference>
<dbReference type="OrthoDB" id="3218408at2"/>
<dbReference type="GO" id="GO:0003677">
    <property type="term" value="F:DNA binding"/>
    <property type="evidence" value="ECO:0007669"/>
    <property type="project" value="UniProtKB-UniRule"/>
</dbReference>
<evidence type="ECO:0000259" key="4">
    <source>
        <dbReference type="PROSITE" id="PS50977"/>
    </source>
</evidence>
<reference evidence="5 6" key="1">
    <citation type="journal article" date="2018" name="Sci. Adv.">
        <title>Multi-heme cytochromes provide a pathway for survival in energy-limited environments.</title>
        <authorList>
            <person name="Deng X."/>
            <person name="Dohmae N."/>
            <person name="Nealson K.H."/>
            <person name="Hashimoto K."/>
            <person name="Okamoto A."/>
        </authorList>
    </citation>
    <scope>NUCLEOTIDE SEQUENCE [LARGE SCALE GENOMIC DNA]</scope>
    <source>
        <strain evidence="5 6">IS5</strain>
    </source>
</reference>
<dbReference type="InterPro" id="IPR009057">
    <property type="entry name" value="Homeodomain-like_sf"/>
</dbReference>
<evidence type="ECO:0000256" key="3">
    <source>
        <dbReference type="SAM" id="MobiDB-lite"/>
    </source>
</evidence>
<dbReference type="Proteomes" id="UP000269883">
    <property type="component" value="Chromosome"/>
</dbReference>
<dbReference type="RefSeq" id="WP_126377715.1">
    <property type="nucleotide sequence ID" value="NZ_AP017378.1"/>
</dbReference>
<evidence type="ECO:0000256" key="1">
    <source>
        <dbReference type="ARBA" id="ARBA00023125"/>
    </source>
</evidence>
<accession>A0A2Z6AXQ4</accession>
<feature type="domain" description="HTH tetR-type" evidence="4">
    <location>
        <begin position="15"/>
        <end position="75"/>
    </location>
</feature>
<name>A0A2Z6AXQ4_9BACT</name>
<dbReference type="PROSITE" id="PS50977">
    <property type="entry name" value="HTH_TETR_2"/>
    <property type="match status" value="1"/>
</dbReference>
<dbReference type="Pfam" id="PF00440">
    <property type="entry name" value="TetR_N"/>
    <property type="match status" value="1"/>
</dbReference>
<feature type="compositionally biased region" description="Basic residues" evidence="3">
    <location>
        <begin position="1"/>
        <end position="14"/>
    </location>
</feature>
<feature type="DNA-binding region" description="H-T-H motif" evidence="2">
    <location>
        <begin position="38"/>
        <end position="57"/>
    </location>
</feature>
<dbReference type="EMBL" id="AP017378">
    <property type="protein sequence ID" value="BBD07985.1"/>
    <property type="molecule type" value="Genomic_DNA"/>
</dbReference>
<evidence type="ECO:0000313" key="5">
    <source>
        <dbReference type="EMBL" id="BBD07985.1"/>
    </source>
</evidence>
<organism evidence="5 6">
    <name type="scientific">Desulfovibrio ferrophilus</name>
    <dbReference type="NCBI Taxonomy" id="241368"/>
    <lineage>
        <taxon>Bacteria</taxon>
        <taxon>Pseudomonadati</taxon>
        <taxon>Thermodesulfobacteriota</taxon>
        <taxon>Desulfovibrionia</taxon>
        <taxon>Desulfovibrionales</taxon>
        <taxon>Desulfovibrionaceae</taxon>
        <taxon>Desulfovibrio</taxon>
    </lineage>
</organism>
<dbReference type="SUPFAM" id="SSF46689">
    <property type="entry name" value="Homeodomain-like"/>
    <property type="match status" value="1"/>
</dbReference>
<protein>
    <submittedName>
        <fullName evidence="5">Transcriptional regulator, TetR family</fullName>
    </submittedName>
</protein>